<proteinExistence type="predicted"/>
<dbReference type="EMBL" id="JACGWN010000010">
    <property type="protein sequence ID" value="KAL0427943.1"/>
    <property type="molecule type" value="Genomic_DNA"/>
</dbReference>
<sequence>MGFEGEEFMWSNHREHPHTVRARLDRACCTTDWMEIYPEAQVKNMAIGGSDHCILDISLEPEENRGLTRRSKCFRFEAAWLREPSCEEAIRTGWKLTESQKDAMTIHNRIQHVRIQLLQWERLEFGNI</sequence>
<organism evidence="1">
    <name type="scientific">Sesamum latifolium</name>
    <dbReference type="NCBI Taxonomy" id="2727402"/>
    <lineage>
        <taxon>Eukaryota</taxon>
        <taxon>Viridiplantae</taxon>
        <taxon>Streptophyta</taxon>
        <taxon>Embryophyta</taxon>
        <taxon>Tracheophyta</taxon>
        <taxon>Spermatophyta</taxon>
        <taxon>Magnoliopsida</taxon>
        <taxon>eudicotyledons</taxon>
        <taxon>Gunneridae</taxon>
        <taxon>Pentapetalae</taxon>
        <taxon>asterids</taxon>
        <taxon>lamiids</taxon>
        <taxon>Lamiales</taxon>
        <taxon>Pedaliaceae</taxon>
        <taxon>Sesamum</taxon>
    </lineage>
</organism>
<protein>
    <recommendedName>
        <fullName evidence="2">Endonuclease/exonuclease/phosphatase</fullName>
    </recommendedName>
</protein>
<reference evidence="1" key="1">
    <citation type="submission" date="2020-06" db="EMBL/GenBank/DDBJ databases">
        <authorList>
            <person name="Li T."/>
            <person name="Hu X."/>
            <person name="Zhang T."/>
            <person name="Song X."/>
            <person name="Zhang H."/>
            <person name="Dai N."/>
            <person name="Sheng W."/>
            <person name="Hou X."/>
            <person name="Wei L."/>
        </authorList>
    </citation>
    <scope>NUCLEOTIDE SEQUENCE</scope>
    <source>
        <strain evidence="1">KEN1</strain>
        <tissue evidence="1">Leaf</tissue>
    </source>
</reference>
<dbReference type="PANTHER" id="PTHR33710:SF62">
    <property type="entry name" value="DUF4283 DOMAIN PROTEIN"/>
    <property type="match status" value="1"/>
</dbReference>
<dbReference type="PANTHER" id="PTHR33710">
    <property type="entry name" value="BNAC02G09200D PROTEIN"/>
    <property type="match status" value="1"/>
</dbReference>
<gene>
    <name evidence="1" type="ORF">Slati_2969100</name>
</gene>
<accession>A0AAW2VFC1</accession>
<dbReference type="AlphaFoldDB" id="A0AAW2VFC1"/>
<evidence type="ECO:0008006" key="2">
    <source>
        <dbReference type="Google" id="ProtNLM"/>
    </source>
</evidence>
<evidence type="ECO:0000313" key="1">
    <source>
        <dbReference type="EMBL" id="KAL0427943.1"/>
    </source>
</evidence>
<name>A0AAW2VFC1_9LAMI</name>
<comment type="caution">
    <text evidence="1">The sequence shown here is derived from an EMBL/GenBank/DDBJ whole genome shotgun (WGS) entry which is preliminary data.</text>
</comment>
<reference evidence="1" key="2">
    <citation type="journal article" date="2024" name="Plant">
        <title>Genomic evolution and insights into agronomic trait innovations of Sesamum species.</title>
        <authorList>
            <person name="Miao H."/>
            <person name="Wang L."/>
            <person name="Qu L."/>
            <person name="Liu H."/>
            <person name="Sun Y."/>
            <person name="Le M."/>
            <person name="Wang Q."/>
            <person name="Wei S."/>
            <person name="Zheng Y."/>
            <person name="Lin W."/>
            <person name="Duan Y."/>
            <person name="Cao H."/>
            <person name="Xiong S."/>
            <person name="Wang X."/>
            <person name="Wei L."/>
            <person name="Li C."/>
            <person name="Ma Q."/>
            <person name="Ju M."/>
            <person name="Zhao R."/>
            <person name="Li G."/>
            <person name="Mu C."/>
            <person name="Tian Q."/>
            <person name="Mei H."/>
            <person name="Zhang T."/>
            <person name="Gao T."/>
            <person name="Zhang H."/>
        </authorList>
    </citation>
    <scope>NUCLEOTIDE SEQUENCE</scope>
    <source>
        <strain evidence="1">KEN1</strain>
    </source>
</reference>